<evidence type="ECO:0000259" key="5">
    <source>
        <dbReference type="Pfam" id="PF02570"/>
    </source>
</evidence>
<organism evidence="6 7">
    <name type="scientific">Desulfacinum hydrothermale DSM 13146</name>
    <dbReference type="NCBI Taxonomy" id="1121390"/>
    <lineage>
        <taxon>Bacteria</taxon>
        <taxon>Pseudomonadati</taxon>
        <taxon>Thermodesulfobacteriota</taxon>
        <taxon>Syntrophobacteria</taxon>
        <taxon>Syntrophobacterales</taxon>
        <taxon>Syntrophobacteraceae</taxon>
        <taxon>Desulfacinum</taxon>
    </lineage>
</organism>
<evidence type="ECO:0000256" key="2">
    <source>
        <dbReference type="ARBA" id="ARBA00009774"/>
    </source>
</evidence>
<reference evidence="6 7" key="1">
    <citation type="submission" date="2017-04" db="EMBL/GenBank/DDBJ databases">
        <authorList>
            <person name="Afonso C.L."/>
            <person name="Miller P.J."/>
            <person name="Scott M.A."/>
            <person name="Spackman E."/>
            <person name="Goraichik I."/>
            <person name="Dimitrov K.M."/>
            <person name="Suarez D.L."/>
            <person name="Swayne D.E."/>
        </authorList>
    </citation>
    <scope>NUCLEOTIDE SEQUENCE [LARGE SCALE GENOMIC DNA]</scope>
    <source>
        <strain evidence="6 7">DSM 13146</strain>
    </source>
</reference>
<dbReference type="GO" id="GO:0009236">
    <property type="term" value="P:cobalamin biosynthetic process"/>
    <property type="evidence" value="ECO:0007669"/>
    <property type="project" value="UniProtKB-UniPathway"/>
</dbReference>
<dbReference type="InterPro" id="IPR003722">
    <property type="entry name" value="Cbl_synth_CobH/CbiC"/>
</dbReference>
<name>A0A1W1WXI0_9BACT</name>
<dbReference type="SUPFAM" id="SSF63965">
    <property type="entry name" value="Precorrin-8X methylmutase CbiC/CobH"/>
    <property type="match status" value="1"/>
</dbReference>
<gene>
    <name evidence="6" type="ORF">SAMN02746041_00069</name>
</gene>
<evidence type="ECO:0000313" key="6">
    <source>
        <dbReference type="EMBL" id="SMC16429.1"/>
    </source>
</evidence>
<dbReference type="AlphaFoldDB" id="A0A1W1WXI0"/>
<keyword evidence="7" id="KW-1185">Reference proteome</keyword>
<dbReference type="Gene3D" id="3.40.50.10230">
    <property type="entry name" value="Cobalamin biosynthesis CobH/CbiC, precorrin-8X methylmutase"/>
    <property type="match status" value="1"/>
</dbReference>
<dbReference type="Proteomes" id="UP000192783">
    <property type="component" value="Unassembled WGS sequence"/>
</dbReference>
<dbReference type="PANTHER" id="PTHR43588:SF1">
    <property type="entry name" value="COBALT-PRECORRIN-8 METHYLMUTASE"/>
    <property type="match status" value="1"/>
</dbReference>
<dbReference type="EMBL" id="FWXF01000001">
    <property type="protein sequence ID" value="SMC16429.1"/>
    <property type="molecule type" value="Genomic_DNA"/>
</dbReference>
<sequence length="267" mass="29298">MGNGAFSAKGSADAQTLCRQGMKRNGCNPWSRKASRIFFLKVGKHMDTESNGTGFRPGLVEAGRNIEEESFRIIEAEMGPHSFEPKVWTIIRRVIHTTADFEYAQLIRIHPEAVSAATRALRNGATIYTDTRMIQVGLSPWRLQWFGNSVFTPAADPETHLLAEKLGLTRSVTAFRKMGERLQGNIVAVGNAPTALQEVLRLWREENVRPAVVIGVPVGFVQAATAKDALWEAEQIPSISVRGRKGGSTVAVAILHALLELAQKEPS</sequence>
<keyword evidence="3" id="KW-0169">Cobalamin biosynthesis</keyword>
<proteinExistence type="inferred from homology"/>
<evidence type="ECO:0000256" key="4">
    <source>
        <dbReference type="ARBA" id="ARBA00023235"/>
    </source>
</evidence>
<evidence type="ECO:0000256" key="3">
    <source>
        <dbReference type="ARBA" id="ARBA00022573"/>
    </source>
</evidence>
<dbReference type="Pfam" id="PF02570">
    <property type="entry name" value="CbiC"/>
    <property type="match status" value="1"/>
</dbReference>
<evidence type="ECO:0000313" key="7">
    <source>
        <dbReference type="Proteomes" id="UP000192783"/>
    </source>
</evidence>
<comment type="similarity">
    <text evidence="2">Belongs to the CobH/CbiC family.</text>
</comment>
<accession>A0A1W1WXI0</accession>
<comment type="pathway">
    <text evidence="1">Cofactor biosynthesis; adenosylcobalamin biosynthesis.</text>
</comment>
<dbReference type="UniPathway" id="UPA00148"/>
<feature type="domain" description="Cobalamin biosynthesis precorrin-8X methylmutase CobH/CbiC" evidence="5">
    <location>
        <begin position="66"/>
        <end position="260"/>
    </location>
</feature>
<dbReference type="GO" id="GO:0016993">
    <property type="term" value="F:precorrin-8X methylmutase activity"/>
    <property type="evidence" value="ECO:0007669"/>
    <property type="project" value="InterPro"/>
</dbReference>
<evidence type="ECO:0000256" key="1">
    <source>
        <dbReference type="ARBA" id="ARBA00004953"/>
    </source>
</evidence>
<protein>
    <submittedName>
        <fullName evidence="6">Precorrin-8X methylmutase</fullName>
    </submittedName>
</protein>
<dbReference type="PANTHER" id="PTHR43588">
    <property type="entry name" value="COBALT-PRECORRIN-8 METHYLMUTASE"/>
    <property type="match status" value="1"/>
</dbReference>
<dbReference type="STRING" id="1121390.SAMN02746041_00069"/>
<keyword evidence="4" id="KW-0413">Isomerase</keyword>
<dbReference type="InterPro" id="IPR036588">
    <property type="entry name" value="CobH/CbiC_sf"/>
</dbReference>